<dbReference type="SUPFAM" id="SSF53187">
    <property type="entry name" value="Zn-dependent exopeptidases"/>
    <property type="match status" value="1"/>
</dbReference>
<name>A0ABY5PF14_9ACTN</name>
<dbReference type="Proteomes" id="UP001058860">
    <property type="component" value="Chromosome"/>
</dbReference>
<dbReference type="RefSeq" id="WP_353863728.1">
    <property type="nucleotide sequence ID" value="NZ_CP088295.1"/>
</dbReference>
<protein>
    <submittedName>
        <fullName evidence="3">M28 family metallopeptidase</fullName>
    </submittedName>
</protein>
<feature type="domain" description="Peptidase M28" evidence="2">
    <location>
        <begin position="126"/>
        <end position="323"/>
    </location>
</feature>
<dbReference type="Pfam" id="PF04389">
    <property type="entry name" value="Peptidase_M28"/>
    <property type="match status" value="1"/>
</dbReference>
<dbReference type="InterPro" id="IPR045175">
    <property type="entry name" value="M28_fam"/>
</dbReference>
<evidence type="ECO:0000313" key="3">
    <source>
        <dbReference type="EMBL" id="UUY03216.1"/>
    </source>
</evidence>
<keyword evidence="1" id="KW-1133">Transmembrane helix</keyword>
<sequence>MDDDGSAGAGSGPLKVLGGVLVLQLLLGGALLVWAAQGFPLPDFLRGGRSAPTVATAATTAPGGAPRARVDRFDGTRAFALLRAQVEDYGPRPAGSAASRRLATRLRAQLPSGRFESIPGHPGLRNVVGVLPGRRPAIVLGAHYDTEATVPGHVGANDGAAGTAAVVELARVLRALPRSARPREIRFVLFDGEEEPKGSTDFYRDGLRGSRAYVDRHADEVRELVLLDYIAEREGLRFPREAGSDARLWAQLRAAAKAVGVGAIFPRATSGQILDDHTPFTEAGIPAIDLIDFDYPQRDSVDDNLDAVSEASLDATGEAVYELIRSRAAR</sequence>
<dbReference type="EMBL" id="CP088295">
    <property type="protein sequence ID" value="UUY03216.1"/>
    <property type="molecule type" value="Genomic_DNA"/>
</dbReference>
<dbReference type="Gene3D" id="3.40.630.10">
    <property type="entry name" value="Zn peptidases"/>
    <property type="match status" value="1"/>
</dbReference>
<keyword evidence="1" id="KW-0472">Membrane</keyword>
<feature type="transmembrane region" description="Helical" evidence="1">
    <location>
        <begin position="16"/>
        <end position="36"/>
    </location>
</feature>
<dbReference type="PANTHER" id="PTHR12147">
    <property type="entry name" value="METALLOPEPTIDASE M28 FAMILY MEMBER"/>
    <property type="match status" value="1"/>
</dbReference>
<dbReference type="PANTHER" id="PTHR12147:SF26">
    <property type="entry name" value="PEPTIDASE M28 DOMAIN-CONTAINING PROTEIN"/>
    <property type="match status" value="1"/>
</dbReference>
<keyword evidence="1" id="KW-0812">Transmembrane</keyword>
<proteinExistence type="predicted"/>
<gene>
    <name evidence="3" type="ORF">LRS13_21485</name>
</gene>
<evidence type="ECO:0000259" key="2">
    <source>
        <dbReference type="Pfam" id="PF04389"/>
    </source>
</evidence>
<reference evidence="4" key="1">
    <citation type="submission" date="2021-11" db="EMBL/GenBank/DDBJ databases">
        <title>Cultivation dependent microbiological survey of springs from the worlds oldest radium mine currently devoted to the extraction of radon-saturated water.</title>
        <authorList>
            <person name="Kapinusova G."/>
            <person name="Smrhova T."/>
            <person name="Strejcek M."/>
            <person name="Suman J."/>
            <person name="Jani K."/>
            <person name="Pajer P."/>
            <person name="Uhlik O."/>
        </authorList>
    </citation>
    <scope>NUCLEOTIDE SEQUENCE [LARGE SCALE GENOMIC DNA]</scope>
    <source>
        <strain evidence="4">J379</strain>
    </source>
</reference>
<evidence type="ECO:0000313" key="4">
    <source>
        <dbReference type="Proteomes" id="UP001058860"/>
    </source>
</evidence>
<organism evidence="3 4">
    <name type="scientific">Svornostia abyssi</name>
    <dbReference type="NCBI Taxonomy" id="2898438"/>
    <lineage>
        <taxon>Bacteria</taxon>
        <taxon>Bacillati</taxon>
        <taxon>Actinomycetota</taxon>
        <taxon>Thermoleophilia</taxon>
        <taxon>Solirubrobacterales</taxon>
        <taxon>Baekduiaceae</taxon>
        <taxon>Svornostia</taxon>
    </lineage>
</organism>
<accession>A0ABY5PF14</accession>
<dbReference type="InterPro" id="IPR007484">
    <property type="entry name" value="Peptidase_M28"/>
</dbReference>
<evidence type="ECO:0000256" key="1">
    <source>
        <dbReference type="SAM" id="Phobius"/>
    </source>
</evidence>
<keyword evidence="4" id="KW-1185">Reference proteome</keyword>